<dbReference type="InterPro" id="IPR011042">
    <property type="entry name" value="6-blade_b-propeller_TolB-like"/>
</dbReference>
<proteinExistence type="predicted"/>
<dbReference type="GO" id="GO:0008270">
    <property type="term" value="F:zinc ion binding"/>
    <property type="evidence" value="ECO:0007669"/>
    <property type="project" value="UniProtKB-KW"/>
</dbReference>
<dbReference type="Gene3D" id="2.120.10.30">
    <property type="entry name" value="TolB, C-terminal domain"/>
    <property type="match status" value="1"/>
</dbReference>
<dbReference type="GO" id="GO:0061630">
    <property type="term" value="F:ubiquitin protein ligase activity"/>
    <property type="evidence" value="ECO:0007669"/>
    <property type="project" value="TreeGrafter"/>
</dbReference>
<protein>
    <submittedName>
        <fullName evidence="1">Tripartite motif-containing protein 2</fullName>
    </submittedName>
</protein>
<dbReference type="PANTHER" id="PTHR24104:SF25">
    <property type="entry name" value="PROTEIN LIN-41"/>
    <property type="match status" value="1"/>
</dbReference>
<name>K1R6S9_MAGGI</name>
<dbReference type="GO" id="GO:0043161">
    <property type="term" value="P:proteasome-mediated ubiquitin-dependent protein catabolic process"/>
    <property type="evidence" value="ECO:0007669"/>
    <property type="project" value="TreeGrafter"/>
</dbReference>
<reference evidence="1" key="1">
    <citation type="journal article" date="2012" name="Nature">
        <title>The oyster genome reveals stress adaptation and complexity of shell formation.</title>
        <authorList>
            <person name="Zhang G."/>
            <person name="Fang X."/>
            <person name="Guo X."/>
            <person name="Li L."/>
            <person name="Luo R."/>
            <person name="Xu F."/>
            <person name="Yang P."/>
            <person name="Zhang L."/>
            <person name="Wang X."/>
            <person name="Qi H."/>
            <person name="Xiong Z."/>
            <person name="Que H."/>
            <person name="Xie Y."/>
            <person name="Holland P.W."/>
            <person name="Paps J."/>
            <person name="Zhu Y."/>
            <person name="Wu F."/>
            <person name="Chen Y."/>
            <person name="Wang J."/>
            <person name="Peng C."/>
            <person name="Meng J."/>
            <person name="Yang L."/>
            <person name="Liu J."/>
            <person name="Wen B."/>
            <person name="Zhang N."/>
            <person name="Huang Z."/>
            <person name="Zhu Q."/>
            <person name="Feng Y."/>
            <person name="Mount A."/>
            <person name="Hedgecock D."/>
            <person name="Xu Z."/>
            <person name="Liu Y."/>
            <person name="Domazet-Loso T."/>
            <person name="Du Y."/>
            <person name="Sun X."/>
            <person name="Zhang S."/>
            <person name="Liu B."/>
            <person name="Cheng P."/>
            <person name="Jiang X."/>
            <person name="Li J."/>
            <person name="Fan D."/>
            <person name="Wang W."/>
            <person name="Fu W."/>
            <person name="Wang T."/>
            <person name="Wang B."/>
            <person name="Zhang J."/>
            <person name="Peng Z."/>
            <person name="Li Y."/>
            <person name="Li N."/>
            <person name="Wang J."/>
            <person name="Chen M."/>
            <person name="He Y."/>
            <person name="Tan F."/>
            <person name="Song X."/>
            <person name="Zheng Q."/>
            <person name="Huang R."/>
            <person name="Yang H."/>
            <person name="Du X."/>
            <person name="Chen L."/>
            <person name="Yang M."/>
            <person name="Gaffney P.M."/>
            <person name="Wang S."/>
            <person name="Luo L."/>
            <person name="She Z."/>
            <person name="Ming Y."/>
            <person name="Huang W."/>
            <person name="Zhang S."/>
            <person name="Huang B."/>
            <person name="Zhang Y."/>
            <person name="Qu T."/>
            <person name="Ni P."/>
            <person name="Miao G."/>
            <person name="Wang J."/>
            <person name="Wang Q."/>
            <person name="Steinberg C.E."/>
            <person name="Wang H."/>
            <person name="Li N."/>
            <person name="Qian L."/>
            <person name="Zhang G."/>
            <person name="Li Y."/>
            <person name="Yang H."/>
            <person name="Liu X."/>
            <person name="Wang J."/>
            <person name="Yin Y."/>
            <person name="Wang J."/>
        </authorList>
    </citation>
    <scope>NUCLEOTIDE SEQUENCE [LARGE SCALE GENOMIC DNA]</scope>
    <source>
        <strain evidence="1">05x7-T-G4-1.051#20</strain>
    </source>
</reference>
<gene>
    <name evidence="1" type="ORF">CGI_10009419</name>
</gene>
<sequence>MTKINRECKYNHAMLKSWMMEVRSVEEFGALSELSFKTKEEVPRIITDISTTYGGFSKRIRNVSCLSDEEIWTCGDDSIMRLYNLHGELMKPIVTKSGVKPDDVAVIQTSGDLVFTNYSAGTVNMVKNTQIQTPIRLKGWKPHGVCSTSSGDLLVVMDNDDKESKVVRYSGSTDHEKQSIQFNDKRKPLFSPGSYFNVKYISENKNLDICVSDYVAHAIVVVNQAGKLKFTYTGLLPTSKELFCPRGITTDSQSQILTVDWTTNFIHILDQDGHFLRYIDSCDLLTPWGICVDTKDNLFVAEWETGKVKKIQY</sequence>
<dbReference type="AlphaFoldDB" id="K1R6S9"/>
<dbReference type="SUPFAM" id="SSF101898">
    <property type="entry name" value="NHL repeat"/>
    <property type="match status" value="1"/>
</dbReference>
<dbReference type="HOGENOM" id="CLU_007742_4_0_1"/>
<accession>K1R6S9</accession>
<dbReference type="InterPro" id="IPR050952">
    <property type="entry name" value="TRIM-NHL_E3_ligases"/>
</dbReference>
<dbReference type="InParanoid" id="K1R6S9"/>
<dbReference type="PANTHER" id="PTHR24104">
    <property type="entry name" value="E3 UBIQUITIN-PROTEIN LIGASE NHLRC1-RELATED"/>
    <property type="match status" value="1"/>
</dbReference>
<dbReference type="EMBL" id="JH818025">
    <property type="protein sequence ID" value="EKC41483.1"/>
    <property type="molecule type" value="Genomic_DNA"/>
</dbReference>
<evidence type="ECO:0000313" key="1">
    <source>
        <dbReference type="EMBL" id="EKC41483.1"/>
    </source>
</evidence>
<dbReference type="GO" id="GO:0000209">
    <property type="term" value="P:protein polyubiquitination"/>
    <property type="evidence" value="ECO:0007669"/>
    <property type="project" value="TreeGrafter"/>
</dbReference>
<organism evidence="1">
    <name type="scientific">Magallana gigas</name>
    <name type="common">Pacific oyster</name>
    <name type="synonym">Crassostrea gigas</name>
    <dbReference type="NCBI Taxonomy" id="29159"/>
    <lineage>
        <taxon>Eukaryota</taxon>
        <taxon>Metazoa</taxon>
        <taxon>Spiralia</taxon>
        <taxon>Lophotrochozoa</taxon>
        <taxon>Mollusca</taxon>
        <taxon>Bivalvia</taxon>
        <taxon>Autobranchia</taxon>
        <taxon>Pteriomorphia</taxon>
        <taxon>Ostreida</taxon>
        <taxon>Ostreoidea</taxon>
        <taxon>Ostreidae</taxon>
        <taxon>Magallana</taxon>
    </lineage>
</organism>